<gene>
    <name evidence="1" type="ORF">MBESOW_P1214</name>
</gene>
<sequence>MDYRVKLRPRLHVLDATGQPVPDAHVIEIAFPGASIQTPRGRVERITGQCSARIIVGDILSEGVPLC</sequence>
<dbReference type="RefSeq" id="WP_130752342.1">
    <property type="nucleotide sequence ID" value="NZ_BBQY01000002.1"/>
</dbReference>
<keyword evidence="2" id="KW-1185">Reference proteome</keyword>
<organism evidence="1 2">
    <name type="scientific">Sphingobium xenophagum</name>
    <dbReference type="NCBI Taxonomy" id="121428"/>
    <lineage>
        <taxon>Bacteria</taxon>
        <taxon>Pseudomonadati</taxon>
        <taxon>Pseudomonadota</taxon>
        <taxon>Alphaproteobacteria</taxon>
        <taxon>Sphingomonadales</taxon>
        <taxon>Sphingomonadaceae</taxon>
        <taxon>Sphingobium</taxon>
    </lineage>
</organism>
<accession>A0A401J009</accession>
<name>A0A401J009_SPHXE</name>
<dbReference type="EMBL" id="BBQY01000002">
    <property type="protein sequence ID" value="GBH29960.1"/>
    <property type="molecule type" value="Genomic_DNA"/>
</dbReference>
<proteinExistence type="predicted"/>
<evidence type="ECO:0000313" key="2">
    <source>
        <dbReference type="Proteomes" id="UP000290975"/>
    </source>
</evidence>
<reference evidence="1 2" key="1">
    <citation type="submission" date="2014-12" db="EMBL/GenBank/DDBJ databases">
        <title>Whole genome sequencing of Sphingobium xenophagum OW59.</title>
        <authorList>
            <person name="Ohta Y."/>
            <person name="Nishi S."/>
            <person name="Hatada Y."/>
        </authorList>
    </citation>
    <scope>NUCLEOTIDE SEQUENCE [LARGE SCALE GENOMIC DNA]</scope>
    <source>
        <strain evidence="1 2">OW59</strain>
    </source>
</reference>
<dbReference type="AlphaFoldDB" id="A0A401J009"/>
<comment type="caution">
    <text evidence="1">The sequence shown here is derived from an EMBL/GenBank/DDBJ whole genome shotgun (WGS) entry which is preliminary data.</text>
</comment>
<dbReference type="Proteomes" id="UP000290975">
    <property type="component" value="Unassembled WGS sequence"/>
</dbReference>
<evidence type="ECO:0000313" key="1">
    <source>
        <dbReference type="EMBL" id="GBH29960.1"/>
    </source>
</evidence>
<protein>
    <submittedName>
        <fullName evidence="1">Uncharacterized protein</fullName>
    </submittedName>
</protein>